<keyword evidence="2" id="KW-1185">Reference proteome</keyword>
<dbReference type="EMBL" id="JAPFQN010000008">
    <property type="protein sequence ID" value="MCX2745160.1"/>
    <property type="molecule type" value="Genomic_DNA"/>
</dbReference>
<name>A0ABT3RTQ6_9BACT</name>
<evidence type="ECO:0000313" key="1">
    <source>
        <dbReference type="EMBL" id="MCX2745160.1"/>
    </source>
</evidence>
<organism evidence="1 2">
    <name type="scientific">Mangrovivirga halotolerans</name>
    <dbReference type="NCBI Taxonomy" id="2993936"/>
    <lineage>
        <taxon>Bacteria</taxon>
        <taxon>Pseudomonadati</taxon>
        <taxon>Bacteroidota</taxon>
        <taxon>Cytophagia</taxon>
        <taxon>Cytophagales</taxon>
        <taxon>Mangrovivirgaceae</taxon>
        <taxon>Mangrovivirga</taxon>
    </lineage>
</organism>
<proteinExistence type="predicted"/>
<evidence type="ECO:0008006" key="3">
    <source>
        <dbReference type="Google" id="ProtNLM"/>
    </source>
</evidence>
<accession>A0ABT3RTQ6</accession>
<dbReference type="RefSeq" id="WP_266057707.1">
    <property type="nucleotide sequence ID" value="NZ_JAPFQN010000008.1"/>
</dbReference>
<comment type="caution">
    <text evidence="1">The sequence shown here is derived from an EMBL/GenBank/DDBJ whole genome shotgun (WGS) entry which is preliminary data.</text>
</comment>
<gene>
    <name evidence="1" type="ORF">OO013_14870</name>
</gene>
<protein>
    <recommendedName>
        <fullName evidence="3">Lipoprotein</fullName>
    </recommendedName>
</protein>
<reference evidence="1 2" key="1">
    <citation type="submission" date="2022-11" db="EMBL/GenBank/DDBJ databases">
        <title>The characterization of three novel Bacteroidetes species and genomic analysis of their roles in tidal elemental geochemical cycles.</title>
        <authorList>
            <person name="Ma K."/>
        </authorList>
    </citation>
    <scope>NUCLEOTIDE SEQUENCE [LARGE SCALE GENOMIC DNA]</scope>
    <source>
        <strain evidence="1 2">M17</strain>
    </source>
</reference>
<evidence type="ECO:0000313" key="2">
    <source>
        <dbReference type="Proteomes" id="UP001209885"/>
    </source>
</evidence>
<dbReference type="PROSITE" id="PS51257">
    <property type="entry name" value="PROKAR_LIPOPROTEIN"/>
    <property type="match status" value="1"/>
</dbReference>
<sequence length="259" mass="28794">MKKLFTIQALILFGLLFIGCGDSYSIDDETCTYTICDPKRTFTESVSNRLLRALLNENNNYEFYLYNSARTEIIDTLNICNSLAEGVQFNGELFLVTANIKTECPDDPSSKSTAYLASIVAEPFCVVDRVTTDESVELVNTEWQLVGETGSGDEINYPPCDYIGAVLQLPSTTFGQLSGGLNEFSGNVNESGSTIIFNFNKQTSIEGFVNSEQYEASLVEEYFTNDELSYIKSSNELKLWKKTGSATDTLLFQAIPEEE</sequence>
<dbReference type="Proteomes" id="UP001209885">
    <property type="component" value="Unassembled WGS sequence"/>
</dbReference>